<dbReference type="AlphaFoldDB" id="A0A0D2ENR3"/>
<dbReference type="InterPro" id="IPR015377">
    <property type="entry name" value="Fumarylacetoacetase_N"/>
</dbReference>
<comment type="pathway">
    <text evidence="4">Amino-acid degradation; L-phenylalanine degradation; acetoacetate and fumarate from L-phenylalanine: step 6/6.</text>
</comment>
<dbReference type="InterPro" id="IPR005959">
    <property type="entry name" value="Fumarylacetoacetase"/>
</dbReference>
<feature type="transmembrane region" description="Helical" evidence="16">
    <location>
        <begin position="166"/>
        <end position="185"/>
    </location>
</feature>
<evidence type="ECO:0000256" key="6">
    <source>
        <dbReference type="ARBA" id="ARBA00012094"/>
    </source>
</evidence>
<dbReference type="SUPFAM" id="SSF63433">
    <property type="entry name" value="Fumarylacetoacetate hydrolase, FAH, N-terminal domain"/>
    <property type="match status" value="1"/>
</dbReference>
<dbReference type="InterPro" id="IPR036663">
    <property type="entry name" value="Fumarylacetoacetase_C_sf"/>
</dbReference>
<keyword evidence="8" id="KW-0378">Hydrolase</keyword>
<dbReference type="Gene3D" id="1.20.1250.20">
    <property type="entry name" value="MFS general substrate transporter like domains"/>
    <property type="match status" value="1"/>
</dbReference>
<feature type="active site" description="Proton acceptor" evidence="13">
    <location>
        <position position="674"/>
    </location>
</feature>
<dbReference type="GO" id="GO:0022857">
    <property type="term" value="F:transmembrane transporter activity"/>
    <property type="evidence" value="ECO:0007669"/>
    <property type="project" value="InterPro"/>
</dbReference>
<dbReference type="PANTHER" id="PTHR43069">
    <property type="entry name" value="FUMARYLACETOACETASE"/>
    <property type="match status" value="1"/>
</dbReference>
<evidence type="ECO:0000256" key="9">
    <source>
        <dbReference type="ARBA" id="ARBA00022837"/>
    </source>
</evidence>
<dbReference type="Gene3D" id="2.30.30.230">
    <property type="entry name" value="Fumarylacetoacetase, N-terminal domain"/>
    <property type="match status" value="1"/>
</dbReference>
<evidence type="ECO:0000256" key="13">
    <source>
        <dbReference type="PIRSR" id="PIRSR605959-1"/>
    </source>
</evidence>
<dbReference type="STRING" id="348802.A0A0D2ENR3"/>
<dbReference type="RefSeq" id="XP_013316979.1">
    <property type="nucleotide sequence ID" value="XM_013461525.1"/>
</dbReference>
<dbReference type="GO" id="GO:0016020">
    <property type="term" value="C:membrane"/>
    <property type="evidence" value="ECO:0007669"/>
    <property type="project" value="UniProtKB-SubCell"/>
</dbReference>
<dbReference type="Pfam" id="PF07690">
    <property type="entry name" value="MFS_1"/>
    <property type="match status" value="1"/>
</dbReference>
<evidence type="ECO:0000256" key="4">
    <source>
        <dbReference type="ARBA" id="ARBA00004782"/>
    </source>
</evidence>
<evidence type="ECO:0000256" key="11">
    <source>
        <dbReference type="ARBA" id="ARBA00022878"/>
    </source>
</evidence>
<keyword evidence="9 15" id="KW-0106">Calcium</keyword>
<feature type="binding site" evidence="15">
    <location>
        <position position="774"/>
    </location>
    <ligand>
        <name>Mg(2+)</name>
        <dbReference type="ChEBI" id="CHEBI:18420"/>
    </ligand>
</feature>
<dbReference type="OrthoDB" id="2585655at2759"/>
<feature type="binding site" evidence="15">
    <location>
        <position position="740"/>
    </location>
    <ligand>
        <name>Ca(2+)</name>
        <dbReference type="ChEBI" id="CHEBI:29108"/>
    </ligand>
</feature>
<feature type="transmembrane region" description="Helical" evidence="16">
    <location>
        <begin position="223"/>
        <end position="242"/>
    </location>
</feature>
<dbReference type="HOGENOM" id="CLU_305880_0_0_1"/>
<feature type="transmembrane region" description="Helical" evidence="16">
    <location>
        <begin position="506"/>
        <end position="526"/>
    </location>
</feature>
<dbReference type="InterPro" id="IPR020846">
    <property type="entry name" value="MFS_dom"/>
</dbReference>
<dbReference type="EC" id="3.7.1.2" evidence="6"/>
<feature type="transmembrane region" description="Helical" evidence="16">
    <location>
        <begin position="133"/>
        <end position="154"/>
    </location>
</feature>
<proteinExistence type="inferred from homology"/>
<evidence type="ECO:0000256" key="16">
    <source>
        <dbReference type="SAM" id="Phobius"/>
    </source>
</evidence>
<dbReference type="GO" id="GO:0046872">
    <property type="term" value="F:metal ion binding"/>
    <property type="evidence" value="ECO:0007669"/>
    <property type="project" value="UniProtKB-KW"/>
</dbReference>
<dbReference type="EMBL" id="KN847319">
    <property type="protein sequence ID" value="KIW56395.1"/>
    <property type="molecule type" value="Genomic_DNA"/>
</dbReference>
<evidence type="ECO:0000256" key="7">
    <source>
        <dbReference type="ARBA" id="ARBA00022723"/>
    </source>
</evidence>
<dbReference type="Pfam" id="PF01557">
    <property type="entry name" value="FAA_hydrolase"/>
    <property type="match status" value="1"/>
</dbReference>
<keyword evidence="16" id="KW-1133">Transmembrane helix</keyword>
<sequence length="969" mass="105921">MGFGVLEHTGSLEHVPGTALLQDAIPSETAHLKKGKGDDADVVLIPQPSSSPNDPLNWPLWQRDLILVLFCYLTNICVGAVGPLIGVLALDMIQAFQINYQQVTLLSGYQLALVGAIAPFIAALSHKYGKRPWFLVSIVFLFAGTIWCAAATSYNSMIGGRLIQGVGTAIFESVTFTLIGDLYCVHQRGSRMAVYVVAQVALVLLPSLLTGVVSVHLGWRWCFWMLAIFLGLGGVLVGVFGWETAYNRNQLYDVDVASHDNLHVIEELRSGKTATEGLDSLHLERTITSGTGSSAVRDSFLKRMKPWSTTYSNESLLQLIFRPFYILLNPVILWAVLLISFFQLWNVVINFMLAQLFGPPPYLLDTAQLGYLAGGPMVFGFITCVAFGALSDRIAKWASMRNGGVYEPEFRLFTMLLAPILSTVGYFCFGPFAAEGKSPVIMSVLWGVGFASCVVVTASLGNYLVDAYRNVSIEVFVVSMSIKNFMFFGFSFFLNEWLGKWGPRKVFNTIGGISLALCATTIIVFIKTTKKAGMGVEYPKHVAADSPFPVENIPFGIFSTDSDPIPRVGTIVGDHIIDVKLLASRDVFDGSAVQDSSTLKSALSEQALNRFASLPQHVRSFTRQRLIDLLEDGSSVLFNDKEVNRDVFINAQQAKMHLPLQIGGFADFLCSETHHDNGNRMSGKSVPAFYHFPPMYTGRTTSIIPSGQSIKRPKGMIPRSPGSQEGPEYQFGTSTKFDFEVEMGVFVSKPIPFGQRITADQAKEHIFGLVLLNDWSARDIQFGEMIPMGPSNGKASATTISPWVVMPEALEAAQIGFVSEKAQADISSHPLHLQHSSGDTKVSWDIVLEATILRSDQPPTLVCRSNLKDLYWSPYQMLAHYVSPGSGCSTGELLGTGTASSPGHTDETPTLGCLFELTQGGKKPFKLRSGRELRWLEDGDEIVLTGWARGKGGKKIGFGEAAGRLLPSD</sequence>
<evidence type="ECO:0000256" key="8">
    <source>
        <dbReference type="ARBA" id="ARBA00022801"/>
    </source>
</evidence>
<evidence type="ECO:0000256" key="5">
    <source>
        <dbReference type="ARBA" id="ARBA00010211"/>
    </source>
</evidence>
<feature type="binding site" evidence="14">
    <location>
        <position position="781"/>
    </location>
    <ligand>
        <name>substrate</name>
    </ligand>
</feature>
<evidence type="ECO:0000256" key="12">
    <source>
        <dbReference type="ARBA" id="ARBA00023232"/>
    </source>
</evidence>
<evidence type="ECO:0000256" key="14">
    <source>
        <dbReference type="PIRSR" id="PIRSR605959-2"/>
    </source>
</evidence>
<keyword evidence="11" id="KW-0828">Tyrosine catabolism</keyword>
<feature type="transmembrane region" description="Helical" evidence="16">
    <location>
        <begin position="369"/>
        <end position="391"/>
    </location>
</feature>
<dbReference type="SUPFAM" id="SSF103473">
    <property type="entry name" value="MFS general substrate transporter"/>
    <property type="match status" value="1"/>
</dbReference>
<dbReference type="GO" id="GO:0006559">
    <property type="term" value="P:L-phenylalanine catabolic process"/>
    <property type="evidence" value="ECO:0007669"/>
    <property type="project" value="UniProtKB-KW"/>
</dbReference>
<dbReference type="GO" id="GO:0004334">
    <property type="term" value="F:fumarylacetoacetase activity"/>
    <property type="evidence" value="ECO:0007669"/>
    <property type="project" value="UniProtKB-EC"/>
</dbReference>
<feature type="transmembrane region" description="Helical" evidence="16">
    <location>
        <begin position="192"/>
        <end position="217"/>
    </location>
</feature>
<keyword evidence="19" id="KW-1185">Reference proteome</keyword>
<feature type="transmembrane region" description="Helical" evidence="16">
    <location>
        <begin position="109"/>
        <end position="126"/>
    </location>
</feature>
<accession>A0A0D2ENR3</accession>
<dbReference type="GO" id="GO:0006572">
    <property type="term" value="P:L-tyrosine catabolic process"/>
    <property type="evidence" value="ECO:0007669"/>
    <property type="project" value="UniProtKB-KW"/>
</dbReference>
<dbReference type="Proteomes" id="UP000054342">
    <property type="component" value="Unassembled WGS sequence"/>
</dbReference>
<feature type="transmembrane region" description="Helical" evidence="16">
    <location>
        <begin position="412"/>
        <end position="434"/>
    </location>
</feature>
<evidence type="ECO:0000256" key="10">
    <source>
        <dbReference type="ARBA" id="ARBA00022842"/>
    </source>
</evidence>
<keyword evidence="7 15" id="KW-0479">Metal-binding</keyword>
<feature type="transmembrane region" description="Helical" evidence="16">
    <location>
        <begin position="440"/>
        <end position="463"/>
    </location>
</feature>
<protein>
    <recommendedName>
        <fullName evidence="6">fumarylacetoacetase</fullName>
        <ecNumber evidence="6">3.7.1.2</ecNumber>
    </recommendedName>
</protein>
<keyword evidence="10 15" id="KW-0460">Magnesium</keyword>
<gene>
    <name evidence="18" type="ORF">PV05_05060</name>
</gene>
<keyword evidence="16" id="KW-0812">Transmembrane</keyword>
<dbReference type="Pfam" id="PF09298">
    <property type="entry name" value="FAA_hydrolase_N"/>
    <property type="match status" value="1"/>
</dbReference>
<evidence type="ECO:0000256" key="3">
    <source>
        <dbReference type="ARBA" id="ARBA00004141"/>
    </source>
</evidence>
<feature type="transmembrane region" description="Helical" evidence="16">
    <location>
        <begin position="65"/>
        <end position="89"/>
    </location>
</feature>
<feature type="transmembrane region" description="Helical" evidence="16">
    <location>
        <begin position="475"/>
        <end position="494"/>
    </location>
</feature>
<feature type="binding site" evidence="15">
    <location>
        <position position="774"/>
    </location>
    <ligand>
        <name>Ca(2+)</name>
        <dbReference type="ChEBI" id="CHEBI:29108"/>
    </ligand>
</feature>
<evidence type="ECO:0000256" key="1">
    <source>
        <dbReference type="ARBA" id="ARBA00001913"/>
    </source>
</evidence>
<dbReference type="GeneID" id="25326968"/>
<evidence type="ECO:0000313" key="19">
    <source>
        <dbReference type="Proteomes" id="UP000054342"/>
    </source>
</evidence>
<dbReference type="GO" id="GO:1902000">
    <property type="term" value="P:homogentisate catabolic process"/>
    <property type="evidence" value="ECO:0007669"/>
    <property type="project" value="TreeGrafter"/>
</dbReference>
<dbReference type="InterPro" id="IPR011234">
    <property type="entry name" value="Fumarylacetoacetase-like_C"/>
</dbReference>
<comment type="cofactor">
    <cofactor evidence="1 15">
        <name>Ca(2+)</name>
        <dbReference type="ChEBI" id="CHEBI:29108"/>
    </cofactor>
</comment>
<dbReference type="InterPro" id="IPR036462">
    <property type="entry name" value="Fumarylacetoacetase_N_sf"/>
</dbReference>
<dbReference type="PROSITE" id="PS50850">
    <property type="entry name" value="MFS"/>
    <property type="match status" value="1"/>
</dbReference>
<reference evidence="18 19" key="1">
    <citation type="submission" date="2015-01" db="EMBL/GenBank/DDBJ databases">
        <title>The Genome Sequence of Exophiala xenobiotica CBS118157.</title>
        <authorList>
            <consortium name="The Broad Institute Genomics Platform"/>
            <person name="Cuomo C."/>
            <person name="de Hoog S."/>
            <person name="Gorbushina A."/>
            <person name="Stielow B."/>
            <person name="Teixiera M."/>
            <person name="Abouelleil A."/>
            <person name="Chapman S.B."/>
            <person name="Priest M."/>
            <person name="Young S.K."/>
            <person name="Wortman J."/>
            <person name="Nusbaum C."/>
            <person name="Birren B."/>
        </authorList>
    </citation>
    <scope>NUCLEOTIDE SEQUENCE [LARGE SCALE GENOMIC DNA]</scope>
    <source>
        <strain evidence="18 19">CBS 118157</strain>
    </source>
</reference>
<feature type="binding site" evidence="15">
    <location>
        <position position="798"/>
    </location>
    <ligand>
        <name>Mg(2+)</name>
        <dbReference type="ChEBI" id="CHEBI:18420"/>
    </ligand>
</feature>
<comment type="subcellular location">
    <subcellularLocation>
        <location evidence="3">Membrane</location>
        <topology evidence="3">Multi-pass membrane protein</topology>
    </subcellularLocation>
</comment>
<keyword evidence="12" id="KW-0585">Phenylalanine catabolism</keyword>
<organism evidence="18 19">
    <name type="scientific">Exophiala xenobiotica</name>
    <dbReference type="NCBI Taxonomy" id="348802"/>
    <lineage>
        <taxon>Eukaryota</taxon>
        <taxon>Fungi</taxon>
        <taxon>Dikarya</taxon>
        <taxon>Ascomycota</taxon>
        <taxon>Pezizomycotina</taxon>
        <taxon>Eurotiomycetes</taxon>
        <taxon>Chaetothyriomycetidae</taxon>
        <taxon>Chaetothyriales</taxon>
        <taxon>Herpotrichiellaceae</taxon>
        <taxon>Exophiala</taxon>
    </lineage>
</organism>
<dbReference type="InterPro" id="IPR011701">
    <property type="entry name" value="MFS"/>
</dbReference>
<feature type="binding site" evidence="15">
    <location>
        <position position="742"/>
    </location>
    <ligand>
        <name>Ca(2+)</name>
        <dbReference type="ChEBI" id="CHEBI:29108"/>
    </ligand>
</feature>
<feature type="binding site" evidence="15">
    <location>
        <position position="794"/>
    </location>
    <ligand>
        <name>Mg(2+)</name>
        <dbReference type="ChEBI" id="CHEBI:18420"/>
    </ligand>
</feature>
<feature type="binding site" evidence="15">
    <location>
        <position position="667"/>
    </location>
    <ligand>
        <name>Ca(2+)</name>
        <dbReference type="ChEBI" id="CHEBI:29108"/>
    </ligand>
</feature>
<feature type="domain" description="Major facilitator superfamily (MFS) profile" evidence="17">
    <location>
        <begin position="63"/>
        <end position="529"/>
    </location>
</feature>
<evidence type="ECO:0000313" key="18">
    <source>
        <dbReference type="EMBL" id="KIW56395.1"/>
    </source>
</evidence>
<dbReference type="InterPro" id="IPR036259">
    <property type="entry name" value="MFS_trans_sf"/>
</dbReference>
<evidence type="ECO:0000259" key="17">
    <source>
        <dbReference type="PROSITE" id="PS50850"/>
    </source>
</evidence>
<feature type="transmembrane region" description="Helical" evidence="16">
    <location>
        <begin position="324"/>
        <end position="349"/>
    </location>
</feature>
<evidence type="ECO:0000256" key="2">
    <source>
        <dbReference type="ARBA" id="ARBA00001946"/>
    </source>
</evidence>
<keyword evidence="16" id="KW-0472">Membrane</keyword>
<dbReference type="PANTHER" id="PTHR43069:SF5">
    <property type="entry name" value="FUMARYLACETOACETASE"/>
    <property type="match status" value="1"/>
</dbReference>
<feature type="binding site" evidence="14">
    <location>
        <position position="898"/>
    </location>
    <ligand>
        <name>substrate</name>
    </ligand>
</feature>
<dbReference type="Gene3D" id="3.90.850.10">
    <property type="entry name" value="Fumarylacetoacetase-like, C-terminal domain"/>
    <property type="match status" value="1"/>
</dbReference>
<dbReference type="SUPFAM" id="SSF56529">
    <property type="entry name" value="FAH"/>
    <property type="match status" value="1"/>
</dbReference>
<evidence type="ECO:0000256" key="15">
    <source>
        <dbReference type="PIRSR" id="PIRSR605959-3"/>
    </source>
</evidence>
<comment type="similarity">
    <text evidence="5">Belongs to the FAH family.</text>
</comment>
<name>A0A0D2ENR3_9EURO</name>
<comment type="cofactor">
    <cofactor evidence="2 15">
        <name>Mg(2+)</name>
        <dbReference type="ChEBI" id="CHEBI:18420"/>
    </cofactor>
</comment>